<keyword evidence="5" id="KW-0830">Ubiquinone</keyword>
<evidence type="ECO:0000256" key="1">
    <source>
        <dbReference type="ARBA" id="ARBA00022603"/>
    </source>
</evidence>
<dbReference type="InterPro" id="IPR041698">
    <property type="entry name" value="Methyltransf_25"/>
</dbReference>
<proteinExistence type="predicted"/>
<keyword evidence="1 5" id="KW-0489">Methyltransferase</keyword>
<dbReference type="SUPFAM" id="SSF53335">
    <property type="entry name" value="S-adenosyl-L-methionine-dependent methyltransferases"/>
    <property type="match status" value="1"/>
</dbReference>
<dbReference type="PANTHER" id="PTHR43861:SF1">
    <property type="entry name" value="TRANS-ACONITATE 2-METHYLTRANSFERASE"/>
    <property type="match status" value="1"/>
</dbReference>
<dbReference type="Gene3D" id="3.40.50.150">
    <property type="entry name" value="Vaccinia Virus protein VP39"/>
    <property type="match status" value="1"/>
</dbReference>
<dbReference type="GO" id="GO:0032259">
    <property type="term" value="P:methylation"/>
    <property type="evidence" value="ECO:0007669"/>
    <property type="project" value="UniProtKB-KW"/>
</dbReference>
<evidence type="ECO:0000313" key="5">
    <source>
        <dbReference type="EMBL" id="VFK34548.1"/>
    </source>
</evidence>
<protein>
    <submittedName>
        <fullName evidence="5">Ubiquinone/menaquinone biosynthesis C-methylase UbiE</fullName>
    </submittedName>
</protein>
<organism evidence="5">
    <name type="scientific">Candidatus Kentrum sp. LPFa</name>
    <dbReference type="NCBI Taxonomy" id="2126335"/>
    <lineage>
        <taxon>Bacteria</taxon>
        <taxon>Pseudomonadati</taxon>
        <taxon>Pseudomonadota</taxon>
        <taxon>Gammaproteobacteria</taxon>
        <taxon>Candidatus Kentrum</taxon>
    </lineage>
</organism>
<evidence type="ECO:0000313" key="4">
    <source>
        <dbReference type="EMBL" id="VFK20604.1"/>
    </source>
</evidence>
<dbReference type="EMBL" id="CAADFM010000268">
    <property type="protein sequence ID" value="VFK20604.1"/>
    <property type="molecule type" value="Genomic_DNA"/>
</dbReference>
<reference evidence="5" key="1">
    <citation type="submission" date="2019-02" db="EMBL/GenBank/DDBJ databases">
        <authorList>
            <person name="Gruber-Vodicka R. H."/>
            <person name="Seah K. B. B."/>
        </authorList>
    </citation>
    <scope>NUCLEOTIDE SEQUENCE</scope>
    <source>
        <strain evidence="4">BECK_S312</strain>
        <strain evidence="5">BECK_S426</strain>
    </source>
</reference>
<name>A0A450XZ18_9GAMM</name>
<gene>
    <name evidence="4" type="ORF">BECKLPF1236A_GA0070988_102688</name>
    <name evidence="5" type="ORF">BECKLPF1236C_GA0070990_102801</name>
</gene>
<dbReference type="GO" id="GO:0008168">
    <property type="term" value="F:methyltransferase activity"/>
    <property type="evidence" value="ECO:0007669"/>
    <property type="project" value="UniProtKB-KW"/>
</dbReference>
<dbReference type="AlphaFoldDB" id="A0A450XZ18"/>
<keyword evidence="2" id="KW-0808">Transferase</keyword>
<accession>A0A450XZ18</accession>
<dbReference type="PANTHER" id="PTHR43861">
    <property type="entry name" value="TRANS-ACONITATE 2-METHYLTRANSFERASE-RELATED"/>
    <property type="match status" value="1"/>
</dbReference>
<dbReference type="CDD" id="cd02440">
    <property type="entry name" value="AdoMet_MTases"/>
    <property type="match status" value="1"/>
</dbReference>
<dbReference type="InterPro" id="IPR029063">
    <property type="entry name" value="SAM-dependent_MTases_sf"/>
</dbReference>
<dbReference type="Pfam" id="PF13649">
    <property type="entry name" value="Methyltransf_25"/>
    <property type="match status" value="1"/>
</dbReference>
<dbReference type="EMBL" id="CAADFP010000280">
    <property type="protein sequence ID" value="VFK34548.1"/>
    <property type="molecule type" value="Genomic_DNA"/>
</dbReference>
<sequence>MTAYYDGIAKQYQKLDLPARHVNAYTHLNLIGNVAGQSILDLACGTGYYTRMFKPSAKYVVGVDISEKMIEIARQEEAREPLGIEYLVCDVAELGKIGDFDLVVAAFLLHYAQTKEQLLEMCRNISVNLKTGGRFVTINGNLEMPPELYPKLQKYGATRSVSEPLREGTPITLTFTVKGERFSFDNYYLSKATYEWAFRQAGFKEVHWREPMVSPEGLQKFGQAFWQDALDYSCNWFIECLK</sequence>
<feature type="domain" description="Methyltransferase" evidence="3">
    <location>
        <begin position="39"/>
        <end position="133"/>
    </location>
</feature>
<evidence type="ECO:0000259" key="3">
    <source>
        <dbReference type="Pfam" id="PF13649"/>
    </source>
</evidence>
<evidence type="ECO:0000256" key="2">
    <source>
        <dbReference type="ARBA" id="ARBA00022679"/>
    </source>
</evidence>